<evidence type="ECO:0000256" key="1">
    <source>
        <dbReference type="SAM" id="MobiDB-lite"/>
    </source>
</evidence>
<dbReference type="KEGG" id="pchm:VFPPC_18768"/>
<keyword evidence="3" id="KW-1185">Reference proteome</keyword>
<dbReference type="AlphaFoldDB" id="A0A219ATJ0"/>
<protein>
    <submittedName>
        <fullName evidence="2">Uncharacterized protein</fullName>
    </submittedName>
</protein>
<accession>A0A219ATJ0</accession>
<dbReference type="GeneID" id="33937450"/>
<gene>
    <name evidence="2" type="ORF">VFPPC_18768</name>
</gene>
<proteinExistence type="predicted"/>
<dbReference type="RefSeq" id="XP_022285923.1">
    <property type="nucleotide sequence ID" value="XM_022430333.1"/>
</dbReference>
<feature type="compositionally biased region" description="Basic residues" evidence="1">
    <location>
        <begin position="112"/>
        <end position="121"/>
    </location>
</feature>
<name>A0A219ATJ0_METCM</name>
<feature type="compositionally biased region" description="Basic and acidic residues" evidence="1">
    <location>
        <begin position="148"/>
        <end position="157"/>
    </location>
</feature>
<feature type="compositionally biased region" description="Basic and acidic residues" evidence="1">
    <location>
        <begin position="122"/>
        <end position="140"/>
    </location>
</feature>
<reference evidence="2 3" key="1">
    <citation type="journal article" date="2016" name="PLoS Pathog.">
        <title>Biosynthesis of antibiotic leucinostatins in bio-control fungus Purpureocillium lilacinum and their inhibition on phytophthora revealed by genome mining.</title>
        <authorList>
            <person name="Wang G."/>
            <person name="Liu Z."/>
            <person name="Lin R."/>
            <person name="Li E."/>
            <person name="Mao Z."/>
            <person name="Ling J."/>
            <person name="Yang Y."/>
            <person name="Yin W.B."/>
            <person name="Xie B."/>
        </authorList>
    </citation>
    <scope>NUCLEOTIDE SEQUENCE [LARGE SCALE GENOMIC DNA]</scope>
    <source>
        <strain evidence="2">170</strain>
    </source>
</reference>
<evidence type="ECO:0000313" key="2">
    <source>
        <dbReference type="EMBL" id="OWT43505.1"/>
    </source>
</evidence>
<dbReference type="EMBL" id="LSBJ02000001">
    <property type="protein sequence ID" value="OWT43505.1"/>
    <property type="molecule type" value="Genomic_DNA"/>
</dbReference>
<comment type="caution">
    <text evidence="2">The sequence shown here is derived from an EMBL/GenBank/DDBJ whole genome shotgun (WGS) entry which is preliminary data.</text>
</comment>
<dbReference type="Proteomes" id="UP000078397">
    <property type="component" value="Unassembled WGS sequence"/>
</dbReference>
<sequence>MIPSVRMQRNFIPKHAGAGKRLSMPNAWLSHGHASHVYPRLACTNSAVTESIFSHLAVHTSRFSSSEGSLQPDQIKKCTHTGARFSFSPGPQYRVRKNTALAKWRIVNVSKALKKGSPTKKRTGEKENHSGERLTSERRVIAQKTSHNRPETNTKTK</sequence>
<feature type="region of interest" description="Disordered" evidence="1">
    <location>
        <begin position="111"/>
        <end position="157"/>
    </location>
</feature>
<organism evidence="2 3">
    <name type="scientific">Pochonia chlamydosporia 170</name>
    <dbReference type="NCBI Taxonomy" id="1380566"/>
    <lineage>
        <taxon>Eukaryota</taxon>
        <taxon>Fungi</taxon>
        <taxon>Dikarya</taxon>
        <taxon>Ascomycota</taxon>
        <taxon>Pezizomycotina</taxon>
        <taxon>Sordariomycetes</taxon>
        <taxon>Hypocreomycetidae</taxon>
        <taxon>Hypocreales</taxon>
        <taxon>Clavicipitaceae</taxon>
        <taxon>Pochonia</taxon>
    </lineage>
</organism>
<evidence type="ECO:0000313" key="3">
    <source>
        <dbReference type="Proteomes" id="UP000078397"/>
    </source>
</evidence>